<evidence type="ECO:0000256" key="1">
    <source>
        <dbReference type="ARBA" id="ARBA00010928"/>
    </source>
</evidence>
<dbReference type="PANTHER" id="PTHR43708:SF5">
    <property type="entry name" value="CONSERVED EXPRESSED OXIDOREDUCTASE (EUROFUNG)-RELATED"/>
    <property type="match status" value="1"/>
</dbReference>
<organism evidence="5 6">
    <name type="scientific">Aminobacter aganoensis</name>
    <dbReference type="NCBI Taxonomy" id="83264"/>
    <lineage>
        <taxon>Bacteria</taxon>
        <taxon>Pseudomonadati</taxon>
        <taxon>Pseudomonadota</taxon>
        <taxon>Alphaproteobacteria</taxon>
        <taxon>Hyphomicrobiales</taxon>
        <taxon>Phyllobacteriaceae</taxon>
        <taxon>Aminobacter</taxon>
    </lineage>
</organism>
<sequence length="376" mass="39936">MNDTPSEDAYALKSAETRLVAAPDLAYLPPRPKAYAPRIALVGAGGISFAHLDAYRNAGFDVAVICNRTLAKAADRRDEFFPDAAITDDLGEVLARDDVEVLDITTHPAERAGMIEKALLASKHVLSQKPYVLDLDTGERLADLADRKGAKLAVNQNGRWAPHLAWMREAVRTGQIGNLVSCHVSIHWNHGWIKGTPFEAIDDLVLYDFGVHWFDFLASLIGDGTTSVYATRARATGQEARPPLLAQALVEFAGGQASLCFDGATPFGSQDRTYISGTGGSLSSVGPDLGNQAVELTTASGTARPALSGGWFNDGFAGTMGELLSAIEDGREPLNGARGNLQSLALTFAAIASTHRRIPVVPGTVRSLAEAQRSAG</sequence>
<dbReference type="GO" id="GO:0016491">
    <property type="term" value="F:oxidoreductase activity"/>
    <property type="evidence" value="ECO:0007669"/>
    <property type="project" value="UniProtKB-KW"/>
</dbReference>
<evidence type="ECO:0000313" key="5">
    <source>
        <dbReference type="EMBL" id="MBB6356800.1"/>
    </source>
</evidence>
<dbReference type="Pfam" id="PF01408">
    <property type="entry name" value="GFO_IDH_MocA"/>
    <property type="match status" value="1"/>
</dbReference>
<dbReference type="SUPFAM" id="SSF51735">
    <property type="entry name" value="NAD(P)-binding Rossmann-fold domains"/>
    <property type="match status" value="1"/>
</dbReference>
<name>A0A7X0FBS8_9HYPH</name>
<dbReference type="InterPro" id="IPR000683">
    <property type="entry name" value="Gfo/Idh/MocA-like_OxRdtase_N"/>
</dbReference>
<comment type="similarity">
    <text evidence="1">Belongs to the Gfo/Idh/MocA family.</text>
</comment>
<comment type="caution">
    <text evidence="5">The sequence shown here is derived from an EMBL/GenBank/DDBJ whole genome shotgun (WGS) entry which is preliminary data.</text>
</comment>
<dbReference type="RefSeq" id="WP_184701293.1">
    <property type="nucleotide sequence ID" value="NZ_BAABEG010000001.1"/>
</dbReference>
<protein>
    <submittedName>
        <fullName evidence="5">Putative dehydrogenase</fullName>
    </submittedName>
</protein>
<dbReference type="SUPFAM" id="SSF55347">
    <property type="entry name" value="Glyceraldehyde-3-phosphate dehydrogenase-like, C-terminal domain"/>
    <property type="match status" value="1"/>
</dbReference>
<proteinExistence type="inferred from homology"/>
<keyword evidence="6" id="KW-1185">Reference proteome</keyword>
<dbReference type="GO" id="GO:0000166">
    <property type="term" value="F:nucleotide binding"/>
    <property type="evidence" value="ECO:0007669"/>
    <property type="project" value="InterPro"/>
</dbReference>
<dbReference type="AlphaFoldDB" id="A0A7X0FBS8"/>
<accession>A0A7X0FBS8</accession>
<dbReference type="InterPro" id="IPR051317">
    <property type="entry name" value="Gfo/Idh/MocA_oxidoreduct"/>
</dbReference>
<dbReference type="Gene3D" id="3.30.360.10">
    <property type="entry name" value="Dihydrodipicolinate Reductase, domain 2"/>
    <property type="match status" value="1"/>
</dbReference>
<dbReference type="Gene3D" id="3.40.50.720">
    <property type="entry name" value="NAD(P)-binding Rossmann-like Domain"/>
    <property type="match status" value="1"/>
</dbReference>
<evidence type="ECO:0000259" key="4">
    <source>
        <dbReference type="Pfam" id="PF22725"/>
    </source>
</evidence>
<feature type="domain" description="Gfo/Idh/MocA-like oxidoreductase N-terminal" evidence="3">
    <location>
        <begin position="38"/>
        <end position="155"/>
    </location>
</feature>
<dbReference type="Proteomes" id="UP000536262">
    <property type="component" value="Unassembled WGS sequence"/>
</dbReference>
<gene>
    <name evidence="5" type="ORF">GGR00_004618</name>
</gene>
<evidence type="ECO:0000256" key="2">
    <source>
        <dbReference type="ARBA" id="ARBA00023002"/>
    </source>
</evidence>
<reference evidence="5 6" key="1">
    <citation type="submission" date="2020-08" db="EMBL/GenBank/DDBJ databases">
        <title>Genomic Encyclopedia of Type Strains, Phase IV (KMG-IV): sequencing the most valuable type-strain genomes for metagenomic binning, comparative biology and taxonomic classification.</title>
        <authorList>
            <person name="Goeker M."/>
        </authorList>
    </citation>
    <scope>NUCLEOTIDE SEQUENCE [LARGE SCALE GENOMIC DNA]</scope>
    <source>
        <strain evidence="5 6">DSM 7051</strain>
    </source>
</reference>
<dbReference type="Pfam" id="PF22725">
    <property type="entry name" value="GFO_IDH_MocA_C3"/>
    <property type="match status" value="1"/>
</dbReference>
<evidence type="ECO:0000259" key="3">
    <source>
        <dbReference type="Pfam" id="PF01408"/>
    </source>
</evidence>
<evidence type="ECO:0000313" key="6">
    <source>
        <dbReference type="Proteomes" id="UP000536262"/>
    </source>
</evidence>
<dbReference type="InterPro" id="IPR036291">
    <property type="entry name" value="NAD(P)-bd_dom_sf"/>
</dbReference>
<keyword evidence="2" id="KW-0560">Oxidoreductase</keyword>
<dbReference type="EMBL" id="JACHOU010000017">
    <property type="protein sequence ID" value="MBB6356800.1"/>
    <property type="molecule type" value="Genomic_DNA"/>
</dbReference>
<feature type="domain" description="GFO/IDH/MocA-like oxidoreductase" evidence="4">
    <location>
        <begin position="167"/>
        <end position="282"/>
    </location>
</feature>
<dbReference type="PANTHER" id="PTHR43708">
    <property type="entry name" value="CONSERVED EXPRESSED OXIDOREDUCTASE (EUROFUNG)"/>
    <property type="match status" value="1"/>
</dbReference>
<dbReference type="InterPro" id="IPR055170">
    <property type="entry name" value="GFO_IDH_MocA-like_dom"/>
</dbReference>